<comment type="subunit">
    <text evidence="5">Component of the PI(3,5)P2 regulatory complex at least composed of ATG18, SAC/FIG4, FAB1 and VAC14.</text>
</comment>
<reference evidence="8" key="1">
    <citation type="journal article" date="2014" name="Science">
        <title>Ancient hybridizations among the ancestral genomes of bread wheat.</title>
        <authorList>
            <consortium name="International Wheat Genome Sequencing Consortium,"/>
            <person name="Marcussen T."/>
            <person name="Sandve S.R."/>
            <person name="Heier L."/>
            <person name="Spannagl M."/>
            <person name="Pfeifer M."/>
            <person name="Jakobsen K.S."/>
            <person name="Wulff B.B."/>
            <person name="Steuernagel B."/>
            <person name="Mayer K.F."/>
            <person name="Olsen O.A."/>
        </authorList>
    </citation>
    <scope>NUCLEOTIDE SEQUENCE [LARGE SCALE GENOMIC DNA]</scope>
    <source>
        <strain evidence="8">cv. AL8/78</strain>
    </source>
</reference>
<organism evidence="7 8">
    <name type="scientific">Aegilops tauschii subsp. strangulata</name>
    <name type="common">Goatgrass</name>
    <dbReference type="NCBI Taxonomy" id="200361"/>
    <lineage>
        <taxon>Eukaryota</taxon>
        <taxon>Viridiplantae</taxon>
        <taxon>Streptophyta</taxon>
        <taxon>Embryophyta</taxon>
        <taxon>Tracheophyta</taxon>
        <taxon>Spermatophyta</taxon>
        <taxon>Magnoliopsida</taxon>
        <taxon>Liliopsida</taxon>
        <taxon>Poales</taxon>
        <taxon>Poaceae</taxon>
        <taxon>BOP clade</taxon>
        <taxon>Pooideae</taxon>
        <taxon>Triticodae</taxon>
        <taxon>Triticeae</taxon>
        <taxon>Triticinae</taxon>
        <taxon>Aegilops</taxon>
    </lineage>
</organism>
<protein>
    <recommendedName>
        <fullName evidence="6">SAC domain-containing protein</fullName>
    </recommendedName>
</protein>
<dbReference type="Gramene" id="AET7Gv20802700.39">
    <property type="protein sequence ID" value="AET7Gv20802700.39"/>
    <property type="gene ID" value="AET7Gv20802700"/>
</dbReference>
<dbReference type="GO" id="GO:0005774">
    <property type="term" value="C:vacuolar membrane"/>
    <property type="evidence" value="ECO:0007669"/>
    <property type="project" value="UniProtKB-SubCell"/>
</dbReference>
<evidence type="ECO:0000256" key="3">
    <source>
        <dbReference type="ARBA" id="ARBA00023136"/>
    </source>
</evidence>
<dbReference type="PANTHER" id="PTHR45738:SF5">
    <property type="entry name" value="POLYPHOSPHOINOSITIDE PHOSPHATASE"/>
    <property type="match status" value="1"/>
</dbReference>
<comment type="subcellular location">
    <subcellularLocation>
        <location evidence="1">Vacuole membrane</location>
        <topology evidence="1">Peripheral membrane protein</topology>
    </subcellularLocation>
</comment>
<dbReference type="InterPro" id="IPR043573">
    <property type="entry name" value="Fig4-like"/>
</dbReference>
<evidence type="ECO:0000256" key="5">
    <source>
        <dbReference type="ARBA" id="ARBA00023464"/>
    </source>
</evidence>
<dbReference type="GO" id="GO:0046856">
    <property type="term" value="P:phosphatidylinositol dephosphorylation"/>
    <property type="evidence" value="ECO:0007669"/>
    <property type="project" value="InterPro"/>
</dbReference>
<dbReference type="PANTHER" id="PTHR45738">
    <property type="entry name" value="POLYPHOSPHOINOSITIDE PHOSPHATASE"/>
    <property type="match status" value="1"/>
</dbReference>
<dbReference type="InterPro" id="IPR002013">
    <property type="entry name" value="SAC_dom"/>
</dbReference>
<proteinExistence type="predicted"/>
<keyword evidence="2" id="KW-0378">Hydrolase</keyword>
<reference evidence="7" key="5">
    <citation type="journal article" date="2021" name="G3 (Bethesda)">
        <title>Aegilops tauschii genome assembly Aet v5.0 features greater sequence contiguity and improved annotation.</title>
        <authorList>
            <person name="Wang L."/>
            <person name="Zhu T."/>
            <person name="Rodriguez J.C."/>
            <person name="Deal K.R."/>
            <person name="Dubcovsky J."/>
            <person name="McGuire P.E."/>
            <person name="Lux T."/>
            <person name="Spannagl M."/>
            <person name="Mayer K.F.X."/>
            <person name="Baldrich P."/>
            <person name="Meyers B.C."/>
            <person name="Huo N."/>
            <person name="Gu Y.Q."/>
            <person name="Zhou H."/>
            <person name="Devos K.M."/>
            <person name="Bennetzen J.L."/>
            <person name="Unver T."/>
            <person name="Budak H."/>
            <person name="Gulick P.J."/>
            <person name="Galiba G."/>
            <person name="Kalapos B."/>
            <person name="Nelson D.R."/>
            <person name="Li P."/>
            <person name="You F.M."/>
            <person name="Luo M.C."/>
            <person name="Dvorak J."/>
        </authorList>
    </citation>
    <scope>NUCLEOTIDE SEQUENCE [LARGE SCALE GENOMIC DNA]</scope>
    <source>
        <strain evidence="7">cv. AL8/78</strain>
    </source>
</reference>
<dbReference type="Proteomes" id="UP000015105">
    <property type="component" value="Chromosome 7D"/>
</dbReference>
<name>A0A453S2H8_AEGTS</name>
<dbReference type="PROSITE" id="PS50275">
    <property type="entry name" value="SAC"/>
    <property type="match status" value="1"/>
</dbReference>
<dbReference type="GO" id="GO:0043813">
    <property type="term" value="F:phosphatidylinositol-3,5-bisphosphate 5-phosphatase activity"/>
    <property type="evidence" value="ECO:0007669"/>
    <property type="project" value="InterPro"/>
</dbReference>
<keyword evidence="3" id="KW-0472">Membrane</keyword>
<evidence type="ECO:0000256" key="1">
    <source>
        <dbReference type="ARBA" id="ARBA00004148"/>
    </source>
</evidence>
<dbReference type="Pfam" id="PF02383">
    <property type="entry name" value="Syja_N"/>
    <property type="match status" value="1"/>
</dbReference>
<reference evidence="7" key="3">
    <citation type="journal article" date="2017" name="Nature">
        <title>Genome sequence of the progenitor of the wheat D genome Aegilops tauschii.</title>
        <authorList>
            <person name="Luo M.C."/>
            <person name="Gu Y.Q."/>
            <person name="Puiu D."/>
            <person name="Wang H."/>
            <person name="Twardziok S.O."/>
            <person name="Deal K.R."/>
            <person name="Huo N."/>
            <person name="Zhu T."/>
            <person name="Wang L."/>
            <person name="Wang Y."/>
            <person name="McGuire P.E."/>
            <person name="Liu S."/>
            <person name="Long H."/>
            <person name="Ramasamy R.K."/>
            <person name="Rodriguez J.C."/>
            <person name="Van S.L."/>
            <person name="Yuan L."/>
            <person name="Wang Z."/>
            <person name="Xia Z."/>
            <person name="Xiao L."/>
            <person name="Anderson O.D."/>
            <person name="Ouyang S."/>
            <person name="Liang Y."/>
            <person name="Zimin A.V."/>
            <person name="Pertea G."/>
            <person name="Qi P."/>
            <person name="Bennetzen J.L."/>
            <person name="Dai X."/>
            <person name="Dawson M.W."/>
            <person name="Muller H.G."/>
            <person name="Kugler K."/>
            <person name="Rivarola-Duarte L."/>
            <person name="Spannagl M."/>
            <person name="Mayer K.F.X."/>
            <person name="Lu F.H."/>
            <person name="Bevan M.W."/>
            <person name="Leroy P."/>
            <person name="Li P."/>
            <person name="You F.M."/>
            <person name="Sun Q."/>
            <person name="Liu Z."/>
            <person name="Lyons E."/>
            <person name="Wicker T."/>
            <person name="Salzberg S.L."/>
            <person name="Devos K.M."/>
            <person name="Dvorak J."/>
        </authorList>
    </citation>
    <scope>NUCLEOTIDE SEQUENCE [LARGE SCALE GENOMIC DNA]</scope>
    <source>
        <strain evidence="7">cv. AL8/78</strain>
    </source>
</reference>
<sequence>TYPIMQSLQQNVTSAGMKETPYENLFVWNTFLTEPIRSRCHNALWSVALVHGHFKQVMQLSVFGRELNVILISRRSRHFAGTR</sequence>
<evidence type="ECO:0000256" key="2">
    <source>
        <dbReference type="ARBA" id="ARBA00022801"/>
    </source>
</evidence>
<keyword evidence="8" id="KW-1185">Reference proteome</keyword>
<evidence type="ECO:0000313" key="7">
    <source>
        <dbReference type="EnsemblPlants" id="AET7Gv20802700.39"/>
    </source>
</evidence>
<reference evidence="8" key="2">
    <citation type="journal article" date="2017" name="Nat. Plants">
        <title>The Aegilops tauschii genome reveals multiple impacts of transposons.</title>
        <authorList>
            <person name="Zhao G."/>
            <person name="Zou C."/>
            <person name="Li K."/>
            <person name="Wang K."/>
            <person name="Li T."/>
            <person name="Gao L."/>
            <person name="Zhang X."/>
            <person name="Wang H."/>
            <person name="Yang Z."/>
            <person name="Liu X."/>
            <person name="Jiang W."/>
            <person name="Mao L."/>
            <person name="Kong X."/>
            <person name="Jiao Y."/>
            <person name="Jia J."/>
        </authorList>
    </citation>
    <scope>NUCLEOTIDE SEQUENCE [LARGE SCALE GENOMIC DNA]</scope>
    <source>
        <strain evidence="8">cv. AL8/78</strain>
    </source>
</reference>
<feature type="domain" description="SAC" evidence="6">
    <location>
        <begin position="1"/>
        <end position="83"/>
    </location>
</feature>
<evidence type="ECO:0000259" key="6">
    <source>
        <dbReference type="PROSITE" id="PS50275"/>
    </source>
</evidence>
<accession>A0A453S2H8</accession>
<comment type="catalytic activity">
    <reaction evidence="4">
        <text>a 1,2-diacyl-sn-glycero-3-phospho-(1D-myo-inositol-3,5-bisphosphate) + H2O = a 1,2-diacyl-sn-glycero-3-phospho-(1D-myo-inositol-3-phosphate) + phosphate</text>
        <dbReference type="Rhea" id="RHEA:32955"/>
        <dbReference type="ChEBI" id="CHEBI:15377"/>
        <dbReference type="ChEBI" id="CHEBI:43474"/>
        <dbReference type="ChEBI" id="CHEBI:57923"/>
        <dbReference type="ChEBI" id="CHEBI:58088"/>
    </reaction>
</comment>
<reference evidence="7" key="4">
    <citation type="submission" date="2019-03" db="UniProtKB">
        <authorList>
            <consortium name="EnsemblPlants"/>
        </authorList>
    </citation>
    <scope>IDENTIFICATION</scope>
</reference>
<dbReference type="AlphaFoldDB" id="A0A453S2H8"/>
<dbReference type="EnsemblPlants" id="AET7Gv20802700.39">
    <property type="protein sequence ID" value="AET7Gv20802700.39"/>
    <property type="gene ID" value="AET7Gv20802700"/>
</dbReference>
<evidence type="ECO:0000313" key="8">
    <source>
        <dbReference type="Proteomes" id="UP000015105"/>
    </source>
</evidence>
<evidence type="ECO:0000256" key="4">
    <source>
        <dbReference type="ARBA" id="ARBA00023337"/>
    </source>
</evidence>